<comment type="cofactor">
    <cofactor evidence="6">
        <name>FMN</name>
        <dbReference type="ChEBI" id="CHEBI:58210"/>
    </cofactor>
    <text evidence="6">Binds 1 FMN per subunit.</text>
</comment>
<feature type="binding site" evidence="6">
    <location>
        <position position="10"/>
    </location>
    <ligand>
        <name>FMN</name>
        <dbReference type="ChEBI" id="CHEBI:58210"/>
    </ligand>
</feature>
<dbReference type="PANTHER" id="PTHR43741:SF4">
    <property type="entry name" value="FMN-DEPENDENT NADH:QUINONE OXIDOREDUCTASE"/>
    <property type="match status" value="1"/>
</dbReference>
<comment type="catalytic activity">
    <reaction evidence="6">
        <text>2 a quinone + NADH + H(+) = 2 a 1,4-benzosemiquinone + NAD(+)</text>
        <dbReference type="Rhea" id="RHEA:65952"/>
        <dbReference type="ChEBI" id="CHEBI:15378"/>
        <dbReference type="ChEBI" id="CHEBI:57540"/>
        <dbReference type="ChEBI" id="CHEBI:57945"/>
        <dbReference type="ChEBI" id="CHEBI:132124"/>
        <dbReference type="ChEBI" id="CHEBI:134225"/>
    </reaction>
</comment>
<comment type="caution">
    <text evidence="8">The sequence shown here is derived from an EMBL/GenBank/DDBJ whole genome shotgun (WGS) entry which is preliminary data.</text>
</comment>
<dbReference type="InterPro" id="IPR050104">
    <property type="entry name" value="FMN-dep_NADH:Q_OxRdtase_AzoR1"/>
</dbReference>
<evidence type="ECO:0000256" key="4">
    <source>
        <dbReference type="ARBA" id="ARBA00023027"/>
    </source>
</evidence>
<feature type="domain" description="Flavodoxin-like fold" evidence="7">
    <location>
        <begin position="3"/>
        <end position="194"/>
    </location>
</feature>
<evidence type="ECO:0000256" key="2">
    <source>
        <dbReference type="ARBA" id="ARBA00022643"/>
    </source>
</evidence>
<keyword evidence="1 6" id="KW-0285">Flavoprotein</keyword>
<comment type="function">
    <text evidence="6">Also exhibits azoreductase activity. Catalyzes the reductive cleavage of the azo bond in aromatic azo compounds to the corresponding amines.</text>
</comment>
<dbReference type="GO" id="GO:0009055">
    <property type="term" value="F:electron transfer activity"/>
    <property type="evidence" value="ECO:0007669"/>
    <property type="project" value="UniProtKB-UniRule"/>
</dbReference>
<keyword evidence="9" id="KW-1185">Reference proteome</keyword>
<dbReference type="InterPro" id="IPR023048">
    <property type="entry name" value="NADH:quinone_OxRdtase_FMN_depd"/>
</dbReference>
<comment type="catalytic activity">
    <reaction evidence="5">
        <text>N,N-dimethyl-1,4-phenylenediamine + anthranilate + 2 NAD(+) = 2-(4-dimethylaminophenyl)diazenylbenzoate + 2 NADH + 2 H(+)</text>
        <dbReference type="Rhea" id="RHEA:55872"/>
        <dbReference type="ChEBI" id="CHEBI:15378"/>
        <dbReference type="ChEBI" id="CHEBI:15783"/>
        <dbReference type="ChEBI" id="CHEBI:16567"/>
        <dbReference type="ChEBI" id="CHEBI:57540"/>
        <dbReference type="ChEBI" id="CHEBI:57945"/>
        <dbReference type="ChEBI" id="CHEBI:71579"/>
        <dbReference type="EC" id="1.7.1.17"/>
    </reaction>
    <physiologicalReaction direction="right-to-left" evidence="5">
        <dbReference type="Rhea" id="RHEA:55874"/>
    </physiologicalReaction>
</comment>
<dbReference type="HAMAP" id="MF_01216">
    <property type="entry name" value="Azoreductase_type1"/>
    <property type="match status" value="1"/>
</dbReference>
<dbReference type="EMBL" id="WTYX01000001">
    <property type="protein sequence ID" value="MXO90680.1"/>
    <property type="molecule type" value="Genomic_DNA"/>
</dbReference>
<name>A0A844ZU84_9SPHN</name>
<dbReference type="OrthoDB" id="9787136at2"/>
<gene>
    <name evidence="6" type="primary">azoR</name>
    <name evidence="8" type="ORF">GRI41_07595</name>
</gene>
<evidence type="ECO:0000256" key="3">
    <source>
        <dbReference type="ARBA" id="ARBA00023002"/>
    </source>
</evidence>
<keyword evidence="2 6" id="KW-0288">FMN</keyword>
<dbReference type="Proteomes" id="UP000442714">
    <property type="component" value="Unassembled WGS sequence"/>
</dbReference>
<evidence type="ECO:0000259" key="7">
    <source>
        <dbReference type="Pfam" id="PF02525"/>
    </source>
</evidence>
<dbReference type="EC" id="1.6.5.-" evidence="6"/>
<keyword evidence="3 6" id="KW-0560">Oxidoreductase</keyword>
<proteinExistence type="inferred from homology"/>
<accession>A0A844ZU84</accession>
<dbReference type="GO" id="GO:0016655">
    <property type="term" value="F:oxidoreductase activity, acting on NAD(P)H, quinone or similar compound as acceptor"/>
    <property type="evidence" value="ECO:0007669"/>
    <property type="project" value="InterPro"/>
</dbReference>
<dbReference type="PANTHER" id="PTHR43741">
    <property type="entry name" value="FMN-DEPENDENT NADH-AZOREDUCTASE 1"/>
    <property type="match status" value="1"/>
</dbReference>
<dbReference type="InterPro" id="IPR003680">
    <property type="entry name" value="Flavodoxin_fold"/>
</dbReference>
<dbReference type="Pfam" id="PF02525">
    <property type="entry name" value="Flavodoxin_2"/>
    <property type="match status" value="1"/>
</dbReference>
<evidence type="ECO:0000313" key="8">
    <source>
        <dbReference type="EMBL" id="MXO90680.1"/>
    </source>
</evidence>
<dbReference type="GO" id="GO:0016652">
    <property type="term" value="F:oxidoreductase activity, acting on NAD(P)H as acceptor"/>
    <property type="evidence" value="ECO:0007669"/>
    <property type="project" value="UniProtKB-UniRule"/>
</dbReference>
<dbReference type="Gene3D" id="3.40.50.360">
    <property type="match status" value="1"/>
</dbReference>
<dbReference type="GO" id="GO:0010181">
    <property type="term" value="F:FMN binding"/>
    <property type="evidence" value="ECO:0007669"/>
    <property type="project" value="UniProtKB-UniRule"/>
</dbReference>
<comment type="function">
    <text evidence="6">Quinone reductase that provides resistance to thiol-specific stress caused by electrophilic quinones.</text>
</comment>
<comment type="caution">
    <text evidence="6">Lacks conserved residue(s) required for the propagation of feature annotation.</text>
</comment>
<evidence type="ECO:0000256" key="5">
    <source>
        <dbReference type="ARBA" id="ARBA00048542"/>
    </source>
</evidence>
<evidence type="ECO:0000256" key="1">
    <source>
        <dbReference type="ARBA" id="ARBA00022630"/>
    </source>
</evidence>
<feature type="binding site" evidence="6">
    <location>
        <begin position="16"/>
        <end position="18"/>
    </location>
    <ligand>
        <name>FMN</name>
        <dbReference type="ChEBI" id="CHEBI:58210"/>
    </ligand>
</feature>
<comment type="similarity">
    <text evidence="6">Belongs to the azoreductase type 1 family.</text>
</comment>
<dbReference type="EC" id="1.7.1.17" evidence="6"/>
<organism evidence="8 9">
    <name type="scientific">Pontixanthobacter aquaemixtae</name>
    <dbReference type="NCBI Taxonomy" id="1958940"/>
    <lineage>
        <taxon>Bacteria</taxon>
        <taxon>Pseudomonadati</taxon>
        <taxon>Pseudomonadota</taxon>
        <taxon>Alphaproteobacteria</taxon>
        <taxon>Sphingomonadales</taxon>
        <taxon>Erythrobacteraceae</taxon>
        <taxon>Pontixanthobacter</taxon>
    </lineage>
</organism>
<sequence>MSNILHITASIRGDESISRSLSTGLVERLAQKSGATVTTRDLSANDIPYVDADRFAANLAPYADRTDAQHQLAAIADELIEELKAADTIVLGVPIYNFSVPATVKAWADLVARAGTTFEYTPEGPKGLLTGKKAYIAAASGGTPVGSDLDFMTPWLKFFLGFLGITDVEMVAADGIMGVDGDEKIANAHNRVEKLAA</sequence>
<keyword evidence="4 6" id="KW-0520">NAD</keyword>
<evidence type="ECO:0000313" key="9">
    <source>
        <dbReference type="Proteomes" id="UP000442714"/>
    </source>
</evidence>
<dbReference type="InterPro" id="IPR029039">
    <property type="entry name" value="Flavoprotein-like_sf"/>
</dbReference>
<comment type="subunit">
    <text evidence="6">Homodimer.</text>
</comment>
<protein>
    <recommendedName>
        <fullName evidence="6">FMN dependent NADH:quinone oxidoreductase</fullName>
        <ecNumber evidence="6">1.6.5.-</ecNumber>
    </recommendedName>
    <alternativeName>
        <fullName evidence="6">Azo-dye reductase</fullName>
    </alternativeName>
    <alternativeName>
        <fullName evidence="6">FMN-dependent NADH-azo compound oxidoreductase</fullName>
    </alternativeName>
    <alternativeName>
        <fullName evidence="6">FMN-dependent NADH-azoreductase</fullName>
        <ecNumber evidence="6">1.7.1.17</ecNumber>
    </alternativeName>
</protein>
<dbReference type="RefSeq" id="WP_160604139.1">
    <property type="nucleotide sequence ID" value="NZ_WTYX01000001.1"/>
</dbReference>
<evidence type="ECO:0000256" key="6">
    <source>
        <dbReference type="HAMAP-Rule" id="MF_01216"/>
    </source>
</evidence>
<dbReference type="SUPFAM" id="SSF52218">
    <property type="entry name" value="Flavoproteins"/>
    <property type="match status" value="1"/>
</dbReference>
<dbReference type="AlphaFoldDB" id="A0A844ZU84"/>
<reference evidence="8 9" key="1">
    <citation type="submission" date="2019-12" db="EMBL/GenBank/DDBJ databases">
        <title>Genomic-based taxomic classification of the family Erythrobacteraceae.</title>
        <authorList>
            <person name="Xu L."/>
        </authorList>
    </citation>
    <scope>NUCLEOTIDE SEQUENCE [LARGE SCALE GENOMIC DNA]</scope>
    <source>
        <strain evidence="8 9">KCTC 52763</strain>
    </source>
</reference>